<evidence type="ECO:0000313" key="5">
    <source>
        <dbReference type="Proteomes" id="UP000468388"/>
    </source>
</evidence>
<keyword evidence="5" id="KW-1185">Reference proteome</keyword>
<dbReference type="SUPFAM" id="SSF88713">
    <property type="entry name" value="Glycoside hydrolase/deacetylase"/>
    <property type="match status" value="1"/>
</dbReference>
<dbReference type="GO" id="GO:0009313">
    <property type="term" value="P:oligosaccharide catabolic process"/>
    <property type="evidence" value="ECO:0007669"/>
    <property type="project" value="TreeGrafter"/>
</dbReference>
<feature type="signal peptide" evidence="1">
    <location>
        <begin position="1"/>
        <end position="21"/>
    </location>
</feature>
<dbReference type="GO" id="GO:0030246">
    <property type="term" value="F:carbohydrate binding"/>
    <property type="evidence" value="ECO:0007669"/>
    <property type="project" value="InterPro"/>
</dbReference>
<dbReference type="GO" id="GO:0006013">
    <property type="term" value="P:mannose metabolic process"/>
    <property type="evidence" value="ECO:0007669"/>
    <property type="project" value="InterPro"/>
</dbReference>
<feature type="chain" id="PRO_5027094448" evidence="1">
    <location>
        <begin position="22"/>
        <end position="811"/>
    </location>
</feature>
<comment type="caution">
    <text evidence="4">The sequence shown here is derived from an EMBL/GenBank/DDBJ whole genome shotgun (WGS) entry which is preliminary data.</text>
</comment>
<sequence>MGRTLQYLLLIMISFSSQSMAQKAWYIDGYHGGVWGHYPAWNTRFMADQLRKHPQWNINIEIEPETWDSAMVADATAYQDFRKLFAEGRIEYVNPSYAQGYMFNISGESIIRQFQYGMHKLQQHFPDIVFSTYSSEEPCFTSSLPQILKSLGFRYASLKNPNTCFGGYTRAHGGELVNWTGPDGTAILTSPRYAIEALSDKSTWQTIAWNNSPEYLSAAQRYGIRHPVGMTLQDAGWKGGPFLGDNATYTTWRNYFENITLHDSATTWKVSQEDILVSLVWGSQITQQLAQRVRLAENKIIQSEKLAAMKVWNGSITWPQQLFDRAWRTLLLAEHHDCWIVPYNGNPGNTWADKAADWTMSTRKICDSINKTGLNYSTGITVYNTLGKNRKEVVFANLPAGWNDAQVTDSKGEKIISQLVKDGILFLATVPAMGSTVYHLLHTQQEKVTPALRRTGTGYLLETDLYKIMIDTLHGGVIKSLIAKHLQNKEFAAEKFNELRGDFYDKGGFRSSMESPVNVTIQEAGPLRIKLLLKGLIAGESFKQTITLTAGDPKIDYNLEIDWKENTGIGQPFAKERYKWELPAKPFYNDTCKLLAVFPSAFKQQHVSKDAPFDVTESKLENTFYNSWDSIRNNVLLNWVDATDGKYGMALFSDHTTSYTHGTDFPLGLDIQYSGMGLWGRNYTIDGPTTVHYAIVPHAGNWEQGHISMENNKWNEPLLVFNGNMAGQSMFQANGAQVSAVIWEGDGMLIRLFNPSAKNSHASLSFTKEINSAALVELNGKQRASLAVIKKQVLLELPPFGIRTVKIKRVL</sequence>
<feature type="domain" description="Glycoside hydrolase family 38 N-terminal" evidence="2">
    <location>
        <begin position="76"/>
        <end position="194"/>
    </location>
</feature>
<organism evidence="4 5">
    <name type="scientific">Chitinophaga oryziterrae</name>
    <dbReference type="NCBI Taxonomy" id="1031224"/>
    <lineage>
        <taxon>Bacteria</taxon>
        <taxon>Pseudomonadati</taxon>
        <taxon>Bacteroidota</taxon>
        <taxon>Chitinophagia</taxon>
        <taxon>Chitinophagales</taxon>
        <taxon>Chitinophagaceae</taxon>
        <taxon>Chitinophaga</taxon>
    </lineage>
</organism>
<protein>
    <submittedName>
        <fullName evidence="4">Glycosyl hydrolase</fullName>
    </submittedName>
</protein>
<proteinExistence type="predicted"/>
<dbReference type="Gene3D" id="2.60.40.1180">
    <property type="entry name" value="Golgi alpha-mannosidase II"/>
    <property type="match status" value="1"/>
</dbReference>
<accession>A0A6N8JCH7</accession>
<dbReference type="InterPro" id="IPR011682">
    <property type="entry name" value="Glyco_hydro_38_C"/>
</dbReference>
<keyword evidence="1" id="KW-0732">Signal</keyword>
<evidence type="ECO:0000259" key="2">
    <source>
        <dbReference type="Pfam" id="PF01074"/>
    </source>
</evidence>
<evidence type="ECO:0000259" key="3">
    <source>
        <dbReference type="Pfam" id="PF07748"/>
    </source>
</evidence>
<dbReference type="Pfam" id="PF07748">
    <property type="entry name" value="Glyco_hydro_38C"/>
    <property type="match status" value="1"/>
</dbReference>
<dbReference type="GO" id="GO:0004559">
    <property type="term" value="F:alpha-mannosidase activity"/>
    <property type="evidence" value="ECO:0007669"/>
    <property type="project" value="InterPro"/>
</dbReference>
<keyword evidence="4" id="KW-0378">Hydrolase</keyword>
<gene>
    <name evidence="4" type="ORF">GO495_20070</name>
</gene>
<dbReference type="SUPFAM" id="SSF74650">
    <property type="entry name" value="Galactose mutarotase-like"/>
    <property type="match status" value="1"/>
</dbReference>
<dbReference type="AlphaFoldDB" id="A0A6N8JCH7"/>
<name>A0A6N8JCH7_9BACT</name>
<dbReference type="OrthoDB" id="9772207at2"/>
<evidence type="ECO:0000256" key="1">
    <source>
        <dbReference type="SAM" id="SignalP"/>
    </source>
</evidence>
<dbReference type="InterPro" id="IPR027291">
    <property type="entry name" value="Glyco_hydro_38_N_sf"/>
</dbReference>
<dbReference type="Proteomes" id="UP000468388">
    <property type="component" value="Unassembled WGS sequence"/>
</dbReference>
<reference evidence="4 5" key="1">
    <citation type="submission" date="2019-12" db="EMBL/GenBank/DDBJ databases">
        <title>The draft genomic sequence of strain Chitinophaga oryziterrae JCM 16595.</title>
        <authorList>
            <person name="Zhang X."/>
        </authorList>
    </citation>
    <scope>NUCLEOTIDE SEQUENCE [LARGE SCALE GENOMIC DNA]</scope>
    <source>
        <strain evidence="4 5">JCM 16595</strain>
    </source>
</reference>
<dbReference type="EMBL" id="WRXO01000006">
    <property type="protein sequence ID" value="MVT42903.1"/>
    <property type="molecule type" value="Genomic_DNA"/>
</dbReference>
<dbReference type="Pfam" id="PF01074">
    <property type="entry name" value="Glyco_hydro_38N"/>
    <property type="match status" value="1"/>
</dbReference>
<dbReference type="InterPro" id="IPR011330">
    <property type="entry name" value="Glyco_hydro/deAcase_b/a-brl"/>
</dbReference>
<evidence type="ECO:0000313" key="4">
    <source>
        <dbReference type="EMBL" id="MVT42903.1"/>
    </source>
</evidence>
<dbReference type="InterPro" id="IPR013780">
    <property type="entry name" value="Glyco_hydro_b"/>
</dbReference>
<dbReference type="InterPro" id="IPR011013">
    <property type="entry name" value="Gal_mutarotase_sf_dom"/>
</dbReference>
<dbReference type="InterPro" id="IPR000602">
    <property type="entry name" value="Glyco_hydro_38_N"/>
</dbReference>
<feature type="domain" description="Glycosyl hydrolase family 38 C-terminal" evidence="3">
    <location>
        <begin position="517"/>
        <end position="657"/>
    </location>
</feature>
<dbReference type="Gene3D" id="2.70.98.30">
    <property type="entry name" value="Golgi alpha-mannosidase II, domain 4"/>
    <property type="match status" value="1"/>
</dbReference>
<dbReference type="PANTHER" id="PTHR46017:SF1">
    <property type="entry name" value="ALPHA-MANNOSIDASE 2C1"/>
    <property type="match status" value="1"/>
</dbReference>
<dbReference type="Gene3D" id="3.20.110.10">
    <property type="entry name" value="Glycoside hydrolase 38, N terminal domain"/>
    <property type="match status" value="1"/>
</dbReference>
<dbReference type="RefSeq" id="WP_157301518.1">
    <property type="nucleotide sequence ID" value="NZ_BAAAZB010000004.1"/>
</dbReference>
<dbReference type="PANTHER" id="PTHR46017">
    <property type="entry name" value="ALPHA-MANNOSIDASE 2C1"/>
    <property type="match status" value="1"/>
</dbReference>